<name>A0A9P1IY90_9PELO</name>
<keyword evidence="3" id="KW-1133">Transmembrane helix</keyword>
<comment type="caution">
    <text evidence="4">The sequence shown here is derived from an EMBL/GenBank/DDBJ whole genome shotgun (WGS) entry which is preliminary data.</text>
</comment>
<reference evidence="4" key="1">
    <citation type="submission" date="2022-11" db="EMBL/GenBank/DDBJ databases">
        <authorList>
            <person name="Kikuchi T."/>
        </authorList>
    </citation>
    <scope>NUCLEOTIDE SEQUENCE</scope>
    <source>
        <strain evidence="4">PS1010</strain>
    </source>
</reference>
<gene>
    <name evidence="4" type="ORF">CAMP_LOCUS14969</name>
</gene>
<evidence type="ECO:0000313" key="5">
    <source>
        <dbReference type="Proteomes" id="UP001152747"/>
    </source>
</evidence>
<evidence type="ECO:0000256" key="2">
    <source>
        <dbReference type="SAM" id="MobiDB-lite"/>
    </source>
</evidence>
<organism evidence="4 5">
    <name type="scientific">Caenorhabditis angaria</name>
    <dbReference type="NCBI Taxonomy" id="860376"/>
    <lineage>
        <taxon>Eukaryota</taxon>
        <taxon>Metazoa</taxon>
        <taxon>Ecdysozoa</taxon>
        <taxon>Nematoda</taxon>
        <taxon>Chromadorea</taxon>
        <taxon>Rhabditida</taxon>
        <taxon>Rhabditina</taxon>
        <taxon>Rhabditomorpha</taxon>
        <taxon>Rhabditoidea</taxon>
        <taxon>Rhabditidae</taxon>
        <taxon>Peloderinae</taxon>
        <taxon>Caenorhabditis</taxon>
    </lineage>
</organism>
<protein>
    <submittedName>
        <fullName evidence="4">Uncharacterized protein</fullName>
    </submittedName>
</protein>
<keyword evidence="1" id="KW-0175">Coiled coil</keyword>
<sequence>MIDPLMLGVVGVIVVGLVAVLGYFFSSKDESDFEKKFQEHNGNALKLLSENGKKEKKQQQNPPKAKGEKKKVKKEEAATPTPQTTPTTESPKVTVTPPPKVVAPKVEEVKVQVKVVEPEIAKKVESVPVLSENVAPKKKSPKVVNLKDLDAKKLLAKLNNTENLEPEYVQFLTGYLKDVDTQKTNLSNEVKAVTKKMNDHAQKLDKLQKEKGSLENKQREEQLKSANLAAKVQQLAQSEQILKQQLTTLSATYQRNETTLSQDLSAIKSRFLEQEKELVAVRSANQKLAKEVRTAAMQVNEADVTNLKAQFGNFEKVSNELKADILKKKEIIDQLVQDLAKRDSKLAEFEGEKQEWLKKEKALKQEYFNVSNMVKSLNGEIHQFVAFKEQQEKVIGELRLKEQEFEKYKQEEASRIVEIPRNSPPPPQVQEEIFELKKTTVDLAATPSSSKNDEEFNKIKEEKEKLQAKVEELRARNIAILEKVEEAEKKSKKPTTESKPQPEFDIEGERKQVVETVGKLAAKKFDKLKDNKAYSKWLQDSVAHVEKQLAAAQKRPESQPQPQVIVENNNKPIQTKPEDAGYYRGVIQNLLAEISRIEKLAV</sequence>
<feature type="transmembrane region" description="Helical" evidence="3">
    <location>
        <begin position="6"/>
        <end position="26"/>
    </location>
</feature>
<evidence type="ECO:0000313" key="4">
    <source>
        <dbReference type="EMBL" id="CAI5452332.1"/>
    </source>
</evidence>
<evidence type="ECO:0000256" key="3">
    <source>
        <dbReference type="SAM" id="Phobius"/>
    </source>
</evidence>
<dbReference type="EMBL" id="CANHGI010000005">
    <property type="protein sequence ID" value="CAI5452332.1"/>
    <property type="molecule type" value="Genomic_DNA"/>
</dbReference>
<proteinExistence type="predicted"/>
<keyword evidence="3" id="KW-0472">Membrane</keyword>
<feature type="coiled-coil region" evidence="1">
    <location>
        <begin position="176"/>
        <end position="224"/>
    </location>
</feature>
<evidence type="ECO:0000256" key="1">
    <source>
        <dbReference type="SAM" id="Coils"/>
    </source>
</evidence>
<keyword evidence="3" id="KW-0812">Transmembrane</keyword>
<keyword evidence="5" id="KW-1185">Reference proteome</keyword>
<feature type="compositionally biased region" description="Low complexity" evidence="2">
    <location>
        <begin position="78"/>
        <end position="95"/>
    </location>
</feature>
<feature type="region of interest" description="Disordered" evidence="2">
    <location>
        <begin position="486"/>
        <end position="509"/>
    </location>
</feature>
<feature type="region of interest" description="Disordered" evidence="2">
    <location>
        <begin position="44"/>
        <end position="96"/>
    </location>
</feature>
<accession>A0A9P1IY90</accession>
<feature type="region of interest" description="Disordered" evidence="2">
    <location>
        <begin position="548"/>
        <end position="577"/>
    </location>
</feature>
<dbReference type="Proteomes" id="UP001152747">
    <property type="component" value="Unassembled WGS sequence"/>
</dbReference>
<dbReference type="AlphaFoldDB" id="A0A9P1IY90"/>
<dbReference type="OrthoDB" id="5876877at2759"/>
<feature type="compositionally biased region" description="Polar residues" evidence="2">
    <location>
        <begin position="558"/>
        <end position="573"/>
    </location>
</feature>